<evidence type="ECO:0000256" key="3">
    <source>
        <dbReference type="ARBA" id="ARBA00022827"/>
    </source>
</evidence>
<keyword evidence="6" id="KW-0503">Monooxygenase</keyword>
<accession>A0AAF0XLQ6</accession>
<evidence type="ECO:0000256" key="6">
    <source>
        <dbReference type="RuleBase" id="RU361177"/>
    </source>
</evidence>
<comment type="similarity">
    <text evidence="1 6">Belongs to the FMO family.</text>
</comment>
<proteinExistence type="inferred from homology"/>
<dbReference type="EMBL" id="CP093349">
    <property type="protein sequence ID" value="WOH09347.1"/>
    <property type="molecule type" value="Genomic_DNA"/>
</dbReference>
<dbReference type="InterPro" id="IPR020946">
    <property type="entry name" value="Flavin_mOase-like"/>
</dbReference>
<evidence type="ECO:0000256" key="5">
    <source>
        <dbReference type="ARBA" id="ARBA00023002"/>
    </source>
</evidence>
<comment type="cofactor">
    <cofactor evidence="6">
        <name>FAD</name>
        <dbReference type="ChEBI" id="CHEBI:57692"/>
    </cofactor>
</comment>
<evidence type="ECO:0000313" key="8">
    <source>
        <dbReference type="EMBL" id="WOH09347.1"/>
    </source>
</evidence>
<feature type="signal peptide" evidence="7">
    <location>
        <begin position="1"/>
        <end position="20"/>
    </location>
</feature>
<sequence length="466" mass="52138">MILSLKIAVIGAGVAGLIAARELKRSGHQVTIFEKSGQIGGTWAYNPQTESDPLSLDPNREIIHSSLYSSLRTNHPRHLMSFSDYPFAKFYGDPRNFPGHEEVLKFLNEFWVEFGLTELTRLGTEVVRVEAVDDSGYCEWIVESRKGELSEVEVFDGVVICNGHHTVPRVAAIRGIGQWPRKQIHSHNYRVPEPFHNQIVVMIGAGPSAYDISRDIAEVAKEVHLSSRNSTCGGFYKLVNLSNVRQHAEIDYVDESGRVAFVDGSSVCADIIFHCTGYKFSFPFLRTNGIVTVDDNRVGPLYKHVFSPEIGSRLSFVGIPCNITLFPMMELQSKWISCVLSSKVVLPSKEAMLADTNEHYRSLEERGIPKHSTHSLATTGFQYLDCLASQVKVQPVEERLKNIYKQLVSVFFSSEGDQFREWDVDSWVNGNHLKLLAASEKRSGSKLLAAFEENVGHDNSKVVESS</sequence>
<evidence type="ECO:0000256" key="7">
    <source>
        <dbReference type="SAM" id="SignalP"/>
    </source>
</evidence>
<evidence type="ECO:0000256" key="1">
    <source>
        <dbReference type="ARBA" id="ARBA00009183"/>
    </source>
</evidence>
<reference evidence="8" key="2">
    <citation type="submission" date="2022-03" db="EMBL/GenBank/DDBJ databases">
        <title>Draft title - Genomic analysis of global carrot germplasm unveils the trajectory of domestication and the origin of high carotenoid orange carrot.</title>
        <authorList>
            <person name="Iorizzo M."/>
            <person name="Ellison S."/>
            <person name="Senalik D."/>
            <person name="Macko-Podgorni A."/>
            <person name="Grzebelus D."/>
            <person name="Bostan H."/>
            <person name="Rolling W."/>
            <person name="Curaba J."/>
            <person name="Simon P."/>
        </authorList>
    </citation>
    <scope>NUCLEOTIDE SEQUENCE</scope>
    <source>
        <tissue evidence="8">Leaf</tissue>
    </source>
</reference>
<keyword evidence="2 6" id="KW-0285">Flavoprotein</keyword>
<keyword evidence="3 6" id="KW-0274">FAD</keyword>
<organism evidence="8 9">
    <name type="scientific">Daucus carota subsp. sativus</name>
    <name type="common">Carrot</name>
    <dbReference type="NCBI Taxonomy" id="79200"/>
    <lineage>
        <taxon>Eukaryota</taxon>
        <taxon>Viridiplantae</taxon>
        <taxon>Streptophyta</taxon>
        <taxon>Embryophyta</taxon>
        <taxon>Tracheophyta</taxon>
        <taxon>Spermatophyta</taxon>
        <taxon>Magnoliopsida</taxon>
        <taxon>eudicotyledons</taxon>
        <taxon>Gunneridae</taxon>
        <taxon>Pentapetalae</taxon>
        <taxon>asterids</taxon>
        <taxon>campanulids</taxon>
        <taxon>Apiales</taxon>
        <taxon>Apiaceae</taxon>
        <taxon>Apioideae</taxon>
        <taxon>Scandiceae</taxon>
        <taxon>Daucinae</taxon>
        <taxon>Daucus</taxon>
        <taxon>Daucus sect. Daucus</taxon>
    </lineage>
</organism>
<dbReference type="InterPro" id="IPR000960">
    <property type="entry name" value="Flavin_mOase"/>
</dbReference>
<dbReference type="PRINTS" id="PR00370">
    <property type="entry name" value="FMOXYGENASE"/>
</dbReference>
<keyword evidence="9" id="KW-1185">Reference proteome</keyword>
<name>A0AAF0XLQ6_DAUCS</name>
<evidence type="ECO:0000256" key="2">
    <source>
        <dbReference type="ARBA" id="ARBA00022630"/>
    </source>
</evidence>
<dbReference type="KEGG" id="dcr:108196120"/>
<dbReference type="InterPro" id="IPR050346">
    <property type="entry name" value="FMO-like"/>
</dbReference>
<dbReference type="GO" id="GO:0050660">
    <property type="term" value="F:flavin adenine dinucleotide binding"/>
    <property type="evidence" value="ECO:0007669"/>
    <property type="project" value="InterPro"/>
</dbReference>
<reference evidence="8" key="1">
    <citation type="journal article" date="2016" name="Nat. Genet.">
        <title>A high-quality carrot genome assembly provides new insights into carotenoid accumulation and asterid genome evolution.</title>
        <authorList>
            <person name="Iorizzo M."/>
            <person name="Ellison S."/>
            <person name="Senalik D."/>
            <person name="Zeng P."/>
            <person name="Satapoomin P."/>
            <person name="Huang J."/>
            <person name="Bowman M."/>
            <person name="Iovene M."/>
            <person name="Sanseverino W."/>
            <person name="Cavagnaro P."/>
            <person name="Yildiz M."/>
            <person name="Macko-Podgorni A."/>
            <person name="Moranska E."/>
            <person name="Grzebelus E."/>
            <person name="Grzebelus D."/>
            <person name="Ashrafi H."/>
            <person name="Zheng Z."/>
            <person name="Cheng S."/>
            <person name="Spooner D."/>
            <person name="Van Deynze A."/>
            <person name="Simon P."/>
        </authorList>
    </citation>
    <scope>NUCLEOTIDE SEQUENCE</scope>
    <source>
        <tissue evidence="8">Leaf</tissue>
    </source>
</reference>
<evidence type="ECO:0000256" key="4">
    <source>
        <dbReference type="ARBA" id="ARBA00022857"/>
    </source>
</evidence>
<dbReference type="PANTHER" id="PTHR23023">
    <property type="entry name" value="DIMETHYLANILINE MONOOXYGENASE"/>
    <property type="match status" value="1"/>
</dbReference>
<dbReference type="AlphaFoldDB" id="A0AAF0XLQ6"/>
<dbReference type="Proteomes" id="UP000077755">
    <property type="component" value="Chromosome 7"/>
</dbReference>
<keyword evidence="7" id="KW-0732">Signal</keyword>
<keyword evidence="4" id="KW-0521">NADP</keyword>
<dbReference type="GO" id="GO:0050661">
    <property type="term" value="F:NADP binding"/>
    <property type="evidence" value="ECO:0007669"/>
    <property type="project" value="InterPro"/>
</dbReference>
<dbReference type="EC" id="1.-.-.-" evidence="6"/>
<protein>
    <recommendedName>
        <fullName evidence="6">Flavin-containing monooxygenase</fullName>
        <ecNumber evidence="6">1.-.-.-</ecNumber>
    </recommendedName>
</protein>
<dbReference type="Pfam" id="PF00743">
    <property type="entry name" value="FMO-like"/>
    <property type="match status" value="2"/>
</dbReference>
<feature type="chain" id="PRO_5042101433" description="Flavin-containing monooxygenase" evidence="7">
    <location>
        <begin position="21"/>
        <end position="466"/>
    </location>
</feature>
<dbReference type="InterPro" id="IPR036188">
    <property type="entry name" value="FAD/NAD-bd_sf"/>
</dbReference>
<evidence type="ECO:0000313" key="9">
    <source>
        <dbReference type="Proteomes" id="UP000077755"/>
    </source>
</evidence>
<keyword evidence="5 6" id="KW-0560">Oxidoreductase</keyword>
<dbReference type="PIRSF" id="PIRSF000332">
    <property type="entry name" value="FMO"/>
    <property type="match status" value="1"/>
</dbReference>
<dbReference type="GO" id="GO:0004499">
    <property type="term" value="F:N,N-dimethylaniline monooxygenase activity"/>
    <property type="evidence" value="ECO:0007669"/>
    <property type="project" value="InterPro"/>
</dbReference>
<dbReference type="Gene3D" id="3.50.50.60">
    <property type="entry name" value="FAD/NAD(P)-binding domain"/>
    <property type="match status" value="2"/>
</dbReference>
<gene>
    <name evidence="8" type="ORF">DCAR_0728804</name>
</gene>
<dbReference type="SUPFAM" id="SSF51905">
    <property type="entry name" value="FAD/NAD(P)-binding domain"/>
    <property type="match status" value="2"/>
</dbReference>